<gene>
    <name evidence="3" type="ORF">DdX_21700</name>
</gene>
<dbReference type="EMBL" id="JAKKPZ010000879">
    <property type="protein sequence ID" value="KAI1691707.1"/>
    <property type="molecule type" value="Genomic_DNA"/>
</dbReference>
<evidence type="ECO:0000256" key="2">
    <source>
        <dbReference type="SAM" id="Phobius"/>
    </source>
</evidence>
<dbReference type="Proteomes" id="UP001201812">
    <property type="component" value="Unassembled WGS sequence"/>
</dbReference>
<keyword evidence="2" id="KW-0472">Membrane</keyword>
<feature type="transmembrane region" description="Helical" evidence="2">
    <location>
        <begin position="96"/>
        <end position="118"/>
    </location>
</feature>
<reference evidence="3" key="1">
    <citation type="submission" date="2022-01" db="EMBL/GenBank/DDBJ databases">
        <title>Genome Sequence Resource for Two Populations of Ditylenchus destructor, the Migratory Endoparasitic Phytonematode.</title>
        <authorList>
            <person name="Zhang H."/>
            <person name="Lin R."/>
            <person name="Xie B."/>
        </authorList>
    </citation>
    <scope>NUCLEOTIDE SEQUENCE</scope>
    <source>
        <strain evidence="3">BazhouSP</strain>
    </source>
</reference>
<organism evidence="3 4">
    <name type="scientific">Ditylenchus destructor</name>
    <dbReference type="NCBI Taxonomy" id="166010"/>
    <lineage>
        <taxon>Eukaryota</taxon>
        <taxon>Metazoa</taxon>
        <taxon>Ecdysozoa</taxon>
        <taxon>Nematoda</taxon>
        <taxon>Chromadorea</taxon>
        <taxon>Rhabditida</taxon>
        <taxon>Tylenchina</taxon>
        <taxon>Tylenchomorpha</taxon>
        <taxon>Sphaerularioidea</taxon>
        <taxon>Anguinidae</taxon>
        <taxon>Anguininae</taxon>
        <taxon>Ditylenchus</taxon>
    </lineage>
</organism>
<evidence type="ECO:0000313" key="4">
    <source>
        <dbReference type="Proteomes" id="UP001201812"/>
    </source>
</evidence>
<accession>A0AAD4MEL8</accession>
<evidence type="ECO:0000313" key="3">
    <source>
        <dbReference type="EMBL" id="KAI1691707.1"/>
    </source>
</evidence>
<keyword evidence="2" id="KW-1133">Transmembrane helix</keyword>
<comment type="caution">
    <text evidence="3">The sequence shown here is derived from an EMBL/GenBank/DDBJ whole genome shotgun (WGS) entry which is preliminary data.</text>
</comment>
<name>A0AAD4MEL8_9BILA</name>
<protein>
    <submittedName>
        <fullName evidence="3">Uncharacterized protein</fullName>
    </submittedName>
</protein>
<dbReference type="AlphaFoldDB" id="A0AAD4MEL8"/>
<keyword evidence="4" id="KW-1185">Reference proteome</keyword>
<keyword evidence="2" id="KW-0812">Transmembrane</keyword>
<feature type="region of interest" description="Disordered" evidence="1">
    <location>
        <begin position="34"/>
        <end position="73"/>
    </location>
</feature>
<sequence length="146" mass="16595">MINVGQWLMARKTCVGTTSTRTASLLRGCYRADEGTSRGSSGVPMELKSRARISTDGQRRGTRQQNSAPGLKMGERMQIPKNRSAWVELVKRLKPALLRLLTDFIVGIFEFIVDVALFRRQHRKRLHSDRTFSKNSHEIARPDLLT</sequence>
<proteinExistence type="predicted"/>
<evidence type="ECO:0000256" key="1">
    <source>
        <dbReference type="SAM" id="MobiDB-lite"/>
    </source>
</evidence>